<feature type="transmembrane region" description="Helical" evidence="1">
    <location>
        <begin position="391"/>
        <end position="412"/>
    </location>
</feature>
<accession>A0A6G0XHI9</accession>
<evidence type="ECO:0000313" key="2">
    <source>
        <dbReference type="EMBL" id="KAF0739609.1"/>
    </source>
</evidence>
<evidence type="ECO:0000313" key="3">
    <source>
        <dbReference type="Proteomes" id="UP000481153"/>
    </source>
</evidence>
<feature type="transmembrane region" description="Helical" evidence="1">
    <location>
        <begin position="220"/>
        <end position="239"/>
    </location>
</feature>
<evidence type="ECO:0000256" key="1">
    <source>
        <dbReference type="SAM" id="Phobius"/>
    </source>
</evidence>
<feature type="transmembrane region" description="Helical" evidence="1">
    <location>
        <begin position="331"/>
        <end position="349"/>
    </location>
</feature>
<proteinExistence type="predicted"/>
<comment type="caution">
    <text evidence="2">The sequence shown here is derived from an EMBL/GenBank/DDBJ whole genome shotgun (WGS) entry which is preliminary data.</text>
</comment>
<dbReference type="VEuPathDB" id="FungiDB:AeMF1_014281"/>
<dbReference type="EMBL" id="VJMJ01000063">
    <property type="protein sequence ID" value="KAF0739609.1"/>
    <property type="molecule type" value="Genomic_DNA"/>
</dbReference>
<keyword evidence="1" id="KW-1133">Transmembrane helix</keyword>
<keyword evidence="1" id="KW-0472">Membrane</keyword>
<dbReference type="AlphaFoldDB" id="A0A6G0XHI9"/>
<sequence>MVGKTFSLGEPVFSPLESLVLFIRLDNKVHGYETLRVLQTSDSNSTYQSLVDVTDQYSDLLGLSQQAICVTNYDSGTSMCGSIKLPPPVVASLTIDAQKTNAKPETPPSCTHPKISNLVYSIMDADIPKYYCASDPTLISDIRGFANWMVMTGIPTIPNQVLLSPAAYIPSGYRMPTSTNTGFLDTTPNATTVMVPLMQLANLLWKGQTSRIDYIIQTQVAILILTRVATALGYLLLLVKFSWTTGRNFCIVLTDNFTFEVTNNSPFDLTAALALVMTYYTYRDMILAMVVRQCLATLPRKPPSSTLCYIFLVGMCVMKHVLNAVRVCARLSYIATYLATVILVAGALTHQGPANTAMRTVDPYAFYPTLIAPMVKFYYRTSPHLDTYFSMFYATVVAILLVFVVSQVWFYVAERRKLRSISSQRHIDDKDYTTFDVAVGLAIRFPGGFMDKSRMYVRGKHPHVTLKSTVYSQAIAGYIQIDGCLMRSTSVYRCLAAYVLGSTMDTSGPIHYFKLKDGRTKVDTIIHQTFRTHFIRDRPLWRFVKCLTLDELE</sequence>
<keyword evidence="1" id="KW-0812">Transmembrane</keyword>
<dbReference type="Proteomes" id="UP000481153">
    <property type="component" value="Unassembled WGS sequence"/>
</dbReference>
<gene>
    <name evidence="2" type="ORF">Ae201684_004785</name>
</gene>
<keyword evidence="3" id="KW-1185">Reference proteome</keyword>
<name>A0A6G0XHI9_9STRA</name>
<protein>
    <submittedName>
        <fullName evidence="2">Uncharacterized protein</fullName>
    </submittedName>
</protein>
<reference evidence="2 3" key="1">
    <citation type="submission" date="2019-07" db="EMBL/GenBank/DDBJ databases">
        <title>Genomics analysis of Aphanomyces spp. identifies a new class of oomycete effector associated with host adaptation.</title>
        <authorList>
            <person name="Gaulin E."/>
        </authorList>
    </citation>
    <scope>NUCLEOTIDE SEQUENCE [LARGE SCALE GENOMIC DNA]</scope>
    <source>
        <strain evidence="2 3">ATCC 201684</strain>
    </source>
</reference>
<organism evidence="2 3">
    <name type="scientific">Aphanomyces euteiches</name>
    <dbReference type="NCBI Taxonomy" id="100861"/>
    <lineage>
        <taxon>Eukaryota</taxon>
        <taxon>Sar</taxon>
        <taxon>Stramenopiles</taxon>
        <taxon>Oomycota</taxon>
        <taxon>Saprolegniomycetes</taxon>
        <taxon>Saprolegniales</taxon>
        <taxon>Verrucalvaceae</taxon>
        <taxon>Aphanomyces</taxon>
    </lineage>
</organism>